<dbReference type="EnsemblProtists" id="EOD34714">
    <property type="protein sequence ID" value="EOD34714"/>
    <property type="gene ID" value="EMIHUDRAFT_252790"/>
</dbReference>
<evidence type="ECO:0000256" key="5">
    <source>
        <dbReference type="RuleBase" id="RU363107"/>
    </source>
</evidence>
<dbReference type="CDD" id="cd14291">
    <property type="entry name" value="UBA1_NUB1_like"/>
    <property type="match status" value="1"/>
</dbReference>
<dbReference type="Gene3D" id="1.10.8.10">
    <property type="entry name" value="DNA helicase RuvA subunit, C-terminal domain"/>
    <property type="match status" value="1"/>
</dbReference>
<dbReference type="PaxDb" id="2903-EOD08195"/>
<dbReference type="SMART" id="SM00165">
    <property type="entry name" value="UBA"/>
    <property type="match status" value="1"/>
</dbReference>
<evidence type="ECO:0000256" key="3">
    <source>
        <dbReference type="ARBA" id="ARBA00022989"/>
    </source>
</evidence>
<feature type="transmembrane region" description="Helical" evidence="5">
    <location>
        <begin position="99"/>
        <end position="119"/>
    </location>
</feature>
<dbReference type="HOGENOM" id="CLU_1630129_0_0_1"/>
<dbReference type="KEGG" id="ehx:EMIHUDRAFT_252790"/>
<dbReference type="Pfam" id="PF03208">
    <property type="entry name" value="PRA1"/>
    <property type="match status" value="1"/>
</dbReference>
<dbReference type="PROSITE" id="PS50030">
    <property type="entry name" value="UBA"/>
    <property type="match status" value="1"/>
</dbReference>
<reference evidence="8" key="1">
    <citation type="journal article" date="2013" name="Nature">
        <title>Pan genome of the phytoplankton Emiliania underpins its global distribution.</title>
        <authorList>
            <person name="Read B.A."/>
            <person name="Kegel J."/>
            <person name="Klute M.J."/>
            <person name="Kuo A."/>
            <person name="Lefebvre S.C."/>
            <person name="Maumus F."/>
            <person name="Mayer C."/>
            <person name="Miller J."/>
            <person name="Monier A."/>
            <person name="Salamov A."/>
            <person name="Young J."/>
            <person name="Aguilar M."/>
            <person name="Claverie J.M."/>
            <person name="Frickenhaus S."/>
            <person name="Gonzalez K."/>
            <person name="Herman E.K."/>
            <person name="Lin Y.C."/>
            <person name="Napier J."/>
            <person name="Ogata H."/>
            <person name="Sarno A.F."/>
            <person name="Shmutz J."/>
            <person name="Schroeder D."/>
            <person name="de Vargas C."/>
            <person name="Verret F."/>
            <person name="von Dassow P."/>
            <person name="Valentin K."/>
            <person name="Van de Peer Y."/>
            <person name="Wheeler G."/>
            <person name="Dacks J.B."/>
            <person name="Delwiche C.F."/>
            <person name="Dyhrman S.T."/>
            <person name="Glockner G."/>
            <person name="John U."/>
            <person name="Richards T."/>
            <person name="Worden A.Z."/>
            <person name="Zhang X."/>
            <person name="Grigoriev I.V."/>
            <person name="Allen A.E."/>
            <person name="Bidle K."/>
            <person name="Borodovsky M."/>
            <person name="Bowler C."/>
            <person name="Brownlee C."/>
            <person name="Cock J.M."/>
            <person name="Elias M."/>
            <person name="Gladyshev V.N."/>
            <person name="Groth M."/>
            <person name="Guda C."/>
            <person name="Hadaegh A."/>
            <person name="Iglesias-Rodriguez M.D."/>
            <person name="Jenkins J."/>
            <person name="Jones B.M."/>
            <person name="Lawson T."/>
            <person name="Leese F."/>
            <person name="Lindquist E."/>
            <person name="Lobanov A."/>
            <person name="Lomsadze A."/>
            <person name="Malik S.B."/>
            <person name="Marsh M.E."/>
            <person name="Mackinder L."/>
            <person name="Mock T."/>
            <person name="Mueller-Roeber B."/>
            <person name="Pagarete A."/>
            <person name="Parker M."/>
            <person name="Probert I."/>
            <person name="Quesneville H."/>
            <person name="Raines C."/>
            <person name="Rensing S.A."/>
            <person name="Riano-Pachon D.M."/>
            <person name="Richier S."/>
            <person name="Rokitta S."/>
            <person name="Shiraiwa Y."/>
            <person name="Soanes D.M."/>
            <person name="van der Giezen M."/>
            <person name="Wahlund T.M."/>
            <person name="Williams B."/>
            <person name="Wilson W."/>
            <person name="Wolfe G."/>
            <person name="Wurch L.L."/>
        </authorList>
    </citation>
    <scope>NUCLEOTIDE SEQUENCE</scope>
</reference>
<organism evidence="7 8">
    <name type="scientific">Emiliania huxleyi (strain CCMP1516)</name>
    <dbReference type="NCBI Taxonomy" id="280463"/>
    <lineage>
        <taxon>Eukaryota</taxon>
        <taxon>Haptista</taxon>
        <taxon>Haptophyta</taxon>
        <taxon>Prymnesiophyceae</taxon>
        <taxon>Isochrysidales</taxon>
        <taxon>Noelaerhabdaceae</taxon>
        <taxon>Emiliania</taxon>
    </lineage>
</organism>
<evidence type="ECO:0000313" key="7">
    <source>
        <dbReference type="EnsemblProtists" id="EOD34714"/>
    </source>
</evidence>
<keyword evidence="4 5" id="KW-0472">Membrane</keyword>
<comment type="caution">
    <text evidence="5">Lacks conserved residue(s) required for the propagation of feature annotation.</text>
</comment>
<sequence>MGAELSTARVSRLTALGFDVASVRAALEACDGDVDRAEQLLRQERARRETAARGGGDGGAEEIGRAVNSVLREQRPWSEFGERFLWPEHPRERMLTNLVYYRANYLILCVAATLVAMLLVPQLLFTAGLVAMTFGGAVALGNTPVPHIGPLQLEQARGGGARA</sequence>
<evidence type="ECO:0000259" key="6">
    <source>
        <dbReference type="PROSITE" id="PS50030"/>
    </source>
</evidence>
<dbReference type="SUPFAM" id="SSF46934">
    <property type="entry name" value="UBA-like"/>
    <property type="match status" value="1"/>
</dbReference>
<comment type="subcellular location">
    <subcellularLocation>
        <location evidence="1 5">Membrane</location>
        <topology evidence="1 5">Multi-pass membrane protein</topology>
    </subcellularLocation>
</comment>
<dbReference type="KEGG" id="ehx:EMIHUDRAFT_359016"/>
<reference evidence="7" key="2">
    <citation type="submission" date="2024-10" db="UniProtKB">
        <authorList>
            <consortium name="EnsemblProtists"/>
        </authorList>
    </citation>
    <scope>IDENTIFICATION</scope>
</reference>
<name>A0A0D3KG29_EMIH1</name>
<dbReference type="GeneID" id="17254339"/>
<evidence type="ECO:0000256" key="2">
    <source>
        <dbReference type="ARBA" id="ARBA00022692"/>
    </source>
</evidence>
<dbReference type="EnsemblProtists" id="EOD08195">
    <property type="protein sequence ID" value="EOD08195"/>
    <property type="gene ID" value="EMIHUDRAFT_359016"/>
</dbReference>
<keyword evidence="8" id="KW-1185">Reference proteome</keyword>
<protein>
    <recommendedName>
        <fullName evidence="5">PRA1 family protein</fullName>
    </recommendedName>
</protein>
<dbReference type="Pfam" id="PF00627">
    <property type="entry name" value="UBA"/>
    <property type="match status" value="1"/>
</dbReference>
<dbReference type="InterPro" id="IPR009060">
    <property type="entry name" value="UBA-like_sf"/>
</dbReference>
<keyword evidence="2 5" id="KW-0812">Transmembrane</keyword>
<dbReference type="InterPro" id="IPR004895">
    <property type="entry name" value="Prenylated_rab_accept_PRA1"/>
</dbReference>
<dbReference type="RefSeq" id="XP_005760624.1">
    <property type="nucleotide sequence ID" value="XM_005760567.1"/>
</dbReference>
<comment type="similarity">
    <text evidence="5">Belongs to the PRA1 family.</text>
</comment>
<dbReference type="RefSeq" id="XP_005787143.1">
    <property type="nucleotide sequence ID" value="XM_005787086.1"/>
</dbReference>
<evidence type="ECO:0000313" key="8">
    <source>
        <dbReference type="Proteomes" id="UP000013827"/>
    </source>
</evidence>
<dbReference type="InterPro" id="IPR015940">
    <property type="entry name" value="UBA"/>
</dbReference>
<dbReference type="Proteomes" id="UP000013827">
    <property type="component" value="Unassembled WGS sequence"/>
</dbReference>
<accession>A0A0D3KG29</accession>
<proteinExistence type="inferred from homology"/>
<feature type="domain" description="UBA" evidence="6">
    <location>
        <begin position="4"/>
        <end position="44"/>
    </location>
</feature>
<dbReference type="GO" id="GO:0016020">
    <property type="term" value="C:membrane"/>
    <property type="evidence" value="ECO:0007669"/>
    <property type="project" value="UniProtKB-SubCell"/>
</dbReference>
<evidence type="ECO:0000256" key="4">
    <source>
        <dbReference type="ARBA" id="ARBA00023136"/>
    </source>
</evidence>
<keyword evidence="3 5" id="KW-1133">Transmembrane helix</keyword>
<dbReference type="GeneID" id="17279983"/>
<dbReference type="AlphaFoldDB" id="A0A0D3KG29"/>
<evidence type="ECO:0000256" key="1">
    <source>
        <dbReference type="ARBA" id="ARBA00004141"/>
    </source>
</evidence>